<dbReference type="AlphaFoldDB" id="A0A655Y4K7"/>
<protein>
    <submittedName>
        <fullName evidence="1">Uncharacterized protein</fullName>
    </submittedName>
</protein>
<gene>
    <name evidence="1" type="ORF">ERS013200_02152</name>
</gene>
<evidence type="ECO:0000313" key="2">
    <source>
        <dbReference type="Proteomes" id="UP000041770"/>
    </source>
</evidence>
<sequence length="73" mass="7938">MVADSRRGDGANVNPLLLVLQNANCHGVVNTCGSHAGGIGGTIFITRGDWRVYVLWRTVYFDGHARTFDTSTE</sequence>
<accession>A0A655Y4K7</accession>
<evidence type="ECO:0000313" key="1">
    <source>
        <dbReference type="EMBL" id="CSC74112.1"/>
    </source>
</evidence>
<proteinExistence type="predicted"/>
<dbReference type="Proteomes" id="UP000041770">
    <property type="component" value="Unassembled WGS sequence"/>
</dbReference>
<name>A0A655Y4K7_VIBCL</name>
<dbReference type="EMBL" id="CWQY01000013">
    <property type="protein sequence ID" value="CSC74112.1"/>
    <property type="molecule type" value="Genomic_DNA"/>
</dbReference>
<organism evidence="1 2">
    <name type="scientific">Vibrio cholerae</name>
    <dbReference type="NCBI Taxonomy" id="666"/>
    <lineage>
        <taxon>Bacteria</taxon>
        <taxon>Pseudomonadati</taxon>
        <taxon>Pseudomonadota</taxon>
        <taxon>Gammaproteobacteria</taxon>
        <taxon>Vibrionales</taxon>
        <taxon>Vibrionaceae</taxon>
        <taxon>Vibrio</taxon>
    </lineage>
</organism>
<reference evidence="1 2" key="1">
    <citation type="submission" date="2015-07" db="EMBL/GenBank/DDBJ databases">
        <authorList>
            <consortium name="Pathogen Informatics"/>
        </authorList>
    </citation>
    <scope>NUCLEOTIDE SEQUENCE [LARGE SCALE GENOMIC DNA]</scope>
    <source>
        <strain evidence="1 2">A316</strain>
    </source>
</reference>